<dbReference type="PANTHER" id="PTHR31973">
    <property type="entry name" value="POLYPROTEIN, PUTATIVE-RELATED"/>
    <property type="match status" value="1"/>
</dbReference>
<dbReference type="AlphaFoldDB" id="A0A9J6B041"/>
<organism evidence="1 2">
    <name type="scientific">Solanum commersonii</name>
    <name type="common">Commerson's wild potato</name>
    <name type="synonym">Commerson's nightshade</name>
    <dbReference type="NCBI Taxonomy" id="4109"/>
    <lineage>
        <taxon>Eukaryota</taxon>
        <taxon>Viridiplantae</taxon>
        <taxon>Streptophyta</taxon>
        <taxon>Embryophyta</taxon>
        <taxon>Tracheophyta</taxon>
        <taxon>Spermatophyta</taxon>
        <taxon>Magnoliopsida</taxon>
        <taxon>eudicotyledons</taxon>
        <taxon>Gunneridae</taxon>
        <taxon>Pentapetalae</taxon>
        <taxon>asterids</taxon>
        <taxon>lamiids</taxon>
        <taxon>Solanales</taxon>
        <taxon>Solanaceae</taxon>
        <taxon>Solanoideae</taxon>
        <taxon>Solaneae</taxon>
        <taxon>Solanum</taxon>
    </lineage>
</organism>
<accession>A0A9J6B041</accession>
<evidence type="ECO:0000313" key="2">
    <source>
        <dbReference type="Proteomes" id="UP000824120"/>
    </source>
</evidence>
<proteinExistence type="predicted"/>
<dbReference type="Proteomes" id="UP000824120">
    <property type="component" value="Chromosome 1"/>
</dbReference>
<dbReference type="EMBL" id="JACXVP010000001">
    <property type="protein sequence ID" value="KAG5630096.1"/>
    <property type="molecule type" value="Genomic_DNA"/>
</dbReference>
<evidence type="ECO:0000313" key="1">
    <source>
        <dbReference type="EMBL" id="KAG5630096.1"/>
    </source>
</evidence>
<protein>
    <submittedName>
        <fullName evidence="1">Uncharacterized protein</fullName>
    </submittedName>
</protein>
<gene>
    <name evidence="1" type="ORF">H5410_001813</name>
</gene>
<comment type="caution">
    <text evidence="1">The sequence shown here is derived from an EMBL/GenBank/DDBJ whole genome shotgun (WGS) entry which is preliminary data.</text>
</comment>
<sequence length="527" mass="61105">MRGKRGLIAVVNGSRRKIDTFDIGRNGKKWGGHPKKWIQLSTERCCHELHSQFFHNEKVLPFKITDQPSLLVYLGGAVRPILRVYMDETPIEEDHKLEEDQHNMLNDEFDVVDMNNHDDKIGKDEVPDFESNNPRTPIVGSNNPVFCQSSRVNNVRHDETNFYKGMTFKNKEELANLLKIACLKKDFTLKKYFENRFPNGKGPSTRNMSNQLRTKLGCKVSYWKIYKGMKHAKSNVRGTNELGCAMLNAYRYILEVANPGSKTTLSLDENGSIRNMVLTIYHASHYGSCMRHLGKNIRNDFHNSKVVSHFYKAAKAYNRYEFNDHFNQIRELVPKATKTLERIGFHTWSKAFCPRNRYNIRTSNIAESVNAMFDVEREFSIREKYLLHMLIQANLEEGDISDGVALVNHFQQEKISVPFVGTLATKELHAQIEMLHKKKKKSSKMTRNKKKNYIESLPRELLIDIVERIASYSFKDLMNVKLRVLNQVANEPSVCQKVTLVNFAYCRWSVKVQKSFLSWKCAKHRGV</sequence>
<dbReference type="PANTHER" id="PTHR31973:SF183">
    <property type="entry name" value="SWIM-TYPE DOMAIN-CONTAINING PROTEIN"/>
    <property type="match status" value="1"/>
</dbReference>
<reference evidence="1 2" key="1">
    <citation type="submission" date="2020-09" db="EMBL/GenBank/DDBJ databases">
        <title>De no assembly of potato wild relative species, Solanum commersonii.</title>
        <authorList>
            <person name="Cho K."/>
        </authorList>
    </citation>
    <scope>NUCLEOTIDE SEQUENCE [LARGE SCALE GENOMIC DNA]</scope>
    <source>
        <strain evidence="1">LZ3.2</strain>
        <tissue evidence="1">Leaf</tissue>
    </source>
</reference>
<keyword evidence="2" id="KW-1185">Reference proteome</keyword>
<name>A0A9J6B041_SOLCO</name>